<feature type="transmembrane region" description="Helical" evidence="2">
    <location>
        <begin position="347"/>
        <end position="366"/>
    </location>
</feature>
<dbReference type="OrthoDB" id="5769838at2759"/>
<dbReference type="EMBL" id="GG745360">
    <property type="protein sequence ID" value="KNE69399.1"/>
    <property type="molecule type" value="Genomic_DNA"/>
</dbReference>
<feature type="transmembrane region" description="Helical" evidence="2">
    <location>
        <begin position="322"/>
        <end position="341"/>
    </location>
</feature>
<gene>
    <name evidence="3" type="ORF">AMAG_19922</name>
</gene>
<feature type="transmembrane region" description="Helical" evidence="2">
    <location>
        <begin position="44"/>
        <end position="63"/>
    </location>
</feature>
<dbReference type="Proteomes" id="UP000054350">
    <property type="component" value="Unassembled WGS sequence"/>
</dbReference>
<reference evidence="3 4" key="1">
    <citation type="submission" date="2009-11" db="EMBL/GenBank/DDBJ databases">
        <title>Annotation of Allomyces macrogynus ATCC 38327.</title>
        <authorList>
            <consortium name="The Broad Institute Genome Sequencing Platform"/>
            <person name="Russ C."/>
            <person name="Cuomo C."/>
            <person name="Burger G."/>
            <person name="Gray M.W."/>
            <person name="Holland P.W.H."/>
            <person name="King N."/>
            <person name="Lang F.B.F."/>
            <person name="Roger A.J."/>
            <person name="Ruiz-Trillo I."/>
            <person name="Young S.K."/>
            <person name="Zeng Q."/>
            <person name="Gargeya S."/>
            <person name="Fitzgerald M."/>
            <person name="Haas B."/>
            <person name="Abouelleil A."/>
            <person name="Alvarado L."/>
            <person name="Arachchi H.M."/>
            <person name="Berlin A."/>
            <person name="Chapman S.B."/>
            <person name="Gearin G."/>
            <person name="Goldberg J."/>
            <person name="Griggs A."/>
            <person name="Gujja S."/>
            <person name="Hansen M."/>
            <person name="Heiman D."/>
            <person name="Howarth C."/>
            <person name="Larimer J."/>
            <person name="Lui A."/>
            <person name="MacDonald P.J.P."/>
            <person name="McCowen C."/>
            <person name="Montmayeur A."/>
            <person name="Murphy C."/>
            <person name="Neiman D."/>
            <person name="Pearson M."/>
            <person name="Priest M."/>
            <person name="Roberts A."/>
            <person name="Saif S."/>
            <person name="Shea T."/>
            <person name="Sisk P."/>
            <person name="Stolte C."/>
            <person name="Sykes S."/>
            <person name="Wortman J."/>
            <person name="Nusbaum C."/>
            <person name="Birren B."/>
        </authorList>
    </citation>
    <scope>NUCLEOTIDE SEQUENCE [LARGE SCALE GENOMIC DNA]</scope>
    <source>
        <strain evidence="3 4">ATCC 38327</strain>
    </source>
</reference>
<keyword evidence="4" id="KW-1185">Reference proteome</keyword>
<dbReference type="VEuPathDB" id="FungiDB:AMAG_19922"/>
<dbReference type="AlphaFoldDB" id="A0A0L0T4A5"/>
<proteinExistence type="predicted"/>
<name>A0A0L0T4A5_ALLM3</name>
<evidence type="ECO:0000256" key="1">
    <source>
        <dbReference type="SAM" id="MobiDB-lite"/>
    </source>
</evidence>
<reference evidence="4" key="2">
    <citation type="submission" date="2009-11" db="EMBL/GenBank/DDBJ databases">
        <title>The Genome Sequence of Allomyces macrogynus strain ATCC 38327.</title>
        <authorList>
            <consortium name="The Broad Institute Genome Sequencing Platform"/>
            <person name="Russ C."/>
            <person name="Cuomo C."/>
            <person name="Shea T."/>
            <person name="Young S.K."/>
            <person name="Zeng Q."/>
            <person name="Koehrsen M."/>
            <person name="Haas B."/>
            <person name="Borodovsky M."/>
            <person name="Guigo R."/>
            <person name="Alvarado L."/>
            <person name="Berlin A."/>
            <person name="Borenstein D."/>
            <person name="Chen Z."/>
            <person name="Engels R."/>
            <person name="Freedman E."/>
            <person name="Gellesch M."/>
            <person name="Goldberg J."/>
            <person name="Griggs A."/>
            <person name="Gujja S."/>
            <person name="Heiman D."/>
            <person name="Hepburn T."/>
            <person name="Howarth C."/>
            <person name="Jen D."/>
            <person name="Larson L."/>
            <person name="Lewis B."/>
            <person name="Mehta T."/>
            <person name="Park D."/>
            <person name="Pearson M."/>
            <person name="Roberts A."/>
            <person name="Saif S."/>
            <person name="Shenoy N."/>
            <person name="Sisk P."/>
            <person name="Stolte C."/>
            <person name="Sykes S."/>
            <person name="Walk T."/>
            <person name="White J."/>
            <person name="Yandava C."/>
            <person name="Burger G."/>
            <person name="Gray M.W."/>
            <person name="Holland P.W.H."/>
            <person name="King N."/>
            <person name="Lang F.B.F."/>
            <person name="Roger A.J."/>
            <person name="Ruiz-Trillo I."/>
            <person name="Lander E."/>
            <person name="Nusbaum C."/>
        </authorList>
    </citation>
    <scope>NUCLEOTIDE SEQUENCE [LARGE SCALE GENOMIC DNA]</scope>
    <source>
        <strain evidence="4">ATCC 38327</strain>
    </source>
</reference>
<evidence type="ECO:0000313" key="3">
    <source>
        <dbReference type="EMBL" id="KNE69399.1"/>
    </source>
</evidence>
<feature type="transmembrane region" description="Helical" evidence="2">
    <location>
        <begin position="12"/>
        <end position="32"/>
    </location>
</feature>
<keyword evidence="2" id="KW-0472">Membrane</keyword>
<keyword evidence="2" id="KW-0812">Transmembrane</keyword>
<evidence type="ECO:0000256" key="2">
    <source>
        <dbReference type="SAM" id="Phobius"/>
    </source>
</evidence>
<dbReference type="OMA" id="IDDSANP"/>
<feature type="region of interest" description="Disordered" evidence="1">
    <location>
        <begin position="405"/>
        <end position="443"/>
    </location>
</feature>
<organism evidence="3 4">
    <name type="scientific">Allomyces macrogynus (strain ATCC 38327)</name>
    <name type="common">Allomyces javanicus var. macrogynus</name>
    <dbReference type="NCBI Taxonomy" id="578462"/>
    <lineage>
        <taxon>Eukaryota</taxon>
        <taxon>Fungi</taxon>
        <taxon>Fungi incertae sedis</taxon>
        <taxon>Blastocladiomycota</taxon>
        <taxon>Blastocladiomycetes</taxon>
        <taxon>Blastocladiales</taxon>
        <taxon>Blastocladiaceae</taxon>
        <taxon>Allomyces</taxon>
    </lineage>
</organism>
<sequence length="443" mass="45580">MIKQVDTIRYFVQLAIAIFLVTSLCGVALSVATKTPAVPKQAAWMWLLVAAVVFVLGGIYFPISIAWSEACTQIDDSANPMAGAASLLNAPDLPKYAKLGLGALDYCQQNQSVLMALEMTQQVGAIFGNGTSLNLTTLATSVFDTYNITGLAQAGLNVDATSLVPVTSASLQAAFDPAQTALAGAYSDLTTLRASVTDGSFTYGASYTAAEQARCVADFQHRIDLVLAQLDAANASANALRAELPRVQVNAAALVPVAGAVNVTARAIMADVANVTSVIAGYIASERTRLVTTKVPAVKSAVAQFANDTDAYLATSLSCYPAAVAVAAAVTGMCTTMQGGIDATWLAWWWHGVFALAGVVVFTYLFRIAAQIKEGMMAGGVPVMMAEPPAGGSGSALLPVEVKKPAGSRAGSVVPAEGGKKGGSRMGSVVPERSAALAPSSPM</sequence>
<accession>A0A0L0T4A5</accession>
<protein>
    <submittedName>
        <fullName evidence="3">Uncharacterized protein</fullName>
    </submittedName>
</protein>
<keyword evidence="2" id="KW-1133">Transmembrane helix</keyword>
<evidence type="ECO:0000313" key="4">
    <source>
        <dbReference type="Proteomes" id="UP000054350"/>
    </source>
</evidence>